<comment type="caution">
    <text evidence="1">The sequence shown here is derived from an EMBL/GenBank/DDBJ whole genome shotgun (WGS) entry which is preliminary data.</text>
</comment>
<evidence type="ECO:0000313" key="1">
    <source>
        <dbReference type="EMBL" id="KKN55687.1"/>
    </source>
</evidence>
<sequence>MEGYKQYRLDVDDMIVEVWQFGDYGHWKYSVVNKDGSGCKTNWFPTERDAKMDAKAVYNTTGHRSPFRPKEHRLPILKRAKWIKVEYTH</sequence>
<organism evidence="1">
    <name type="scientific">marine sediment metagenome</name>
    <dbReference type="NCBI Taxonomy" id="412755"/>
    <lineage>
        <taxon>unclassified sequences</taxon>
        <taxon>metagenomes</taxon>
        <taxon>ecological metagenomes</taxon>
    </lineage>
</organism>
<name>A0A0F9S0C1_9ZZZZ</name>
<protein>
    <submittedName>
        <fullName evidence="1">Uncharacterized protein</fullName>
    </submittedName>
</protein>
<proteinExistence type="predicted"/>
<dbReference type="EMBL" id="LAZR01000875">
    <property type="protein sequence ID" value="KKN55687.1"/>
    <property type="molecule type" value="Genomic_DNA"/>
</dbReference>
<gene>
    <name evidence="1" type="ORF">LCGC14_0579890</name>
</gene>
<dbReference type="AlphaFoldDB" id="A0A0F9S0C1"/>
<reference evidence="1" key="1">
    <citation type="journal article" date="2015" name="Nature">
        <title>Complex archaea that bridge the gap between prokaryotes and eukaryotes.</title>
        <authorList>
            <person name="Spang A."/>
            <person name="Saw J.H."/>
            <person name="Jorgensen S.L."/>
            <person name="Zaremba-Niedzwiedzka K."/>
            <person name="Martijn J."/>
            <person name="Lind A.E."/>
            <person name="van Eijk R."/>
            <person name="Schleper C."/>
            <person name="Guy L."/>
            <person name="Ettema T.J."/>
        </authorList>
    </citation>
    <scope>NUCLEOTIDE SEQUENCE</scope>
</reference>
<accession>A0A0F9S0C1</accession>